<dbReference type="PANTHER" id="PTHR44688">
    <property type="entry name" value="DNA-BINDING TRANSCRIPTIONAL ACTIVATOR DEVR_DOSR"/>
    <property type="match status" value="1"/>
</dbReference>
<keyword evidence="1" id="KW-0805">Transcription regulation</keyword>
<dbReference type="InterPro" id="IPR000792">
    <property type="entry name" value="Tscrpt_reg_LuxR_C"/>
</dbReference>
<evidence type="ECO:0000259" key="4">
    <source>
        <dbReference type="PROSITE" id="PS50043"/>
    </source>
</evidence>
<keyword evidence="2" id="KW-0238">DNA-binding</keyword>
<gene>
    <name evidence="5" type="ORF">LCGC14_1742550</name>
</gene>
<dbReference type="EMBL" id="LAZR01015958">
    <property type="protein sequence ID" value="KKM06583.1"/>
    <property type="molecule type" value="Genomic_DNA"/>
</dbReference>
<dbReference type="CDD" id="cd06170">
    <property type="entry name" value="LuxR_C_like"/>
    <property type="match status" value="1"/>
</dbReference>
<reference evidence="5" key="1">
    <citation type="journal article" date="2015" name="Nature">
        <title>Complex archaea that bridge the gap between prokaryotes and eukaryotes.</title>
        <authorList>
            <person name="Spang A."/>
            <person name="Saw J.H."/>
            <person name="Jorgensen S.L."/>
            <person name="Zaremba-Niedzwiedzka K."/>
            <person name="Martijn J."/>
            <person name="Lind A.E."/>
            <person name="van Eijk R."/>
            <person name="Schleper C."/>
            <person name="Guy L."/>
            <person name="Ettema T.J."/>
        </authorList>
    </citation>
    <scope>NUCLEOTIDE SEQUENCE</scope>
</reference>
<accession>A0A0F9K5Y3</accession>
<evidence type="ECO:0000313" key="5">
    <source>
        <dbReference type="EMBL" id="KKM06583.1"/>
    </source>
</evidence>
<dbReference type="InterPro" id="IPR016032">
    <property type="entry name" value="Sig_transdc_resp-reg_C-effctor"/>
</dbReference>
<comment type="caution">
    <text evidence="5">The sequence shown here is derived from an EMBL/GenBank/DDBJ whole genome shotgun (WGS) entry which is preliminary data.</text>
</comment>
<dbReference type="SUPFAM" id="SSF46894">
    <property type="entry name" value="C-terminal effector domain of the bipartite response regulators"/>
    <property type="match status" value="1"/>
</dbReference>
<proteinExistence type="predicted"/>
<organism evidence="5">
    <name type="scientific">marine sediment metagenome</name>
    <dbReference type="NCBI Taxonomy" id="412755"/>
    <lineage>
        <taxon>unclassified sequences</taxon>
        <taxon>metagenomes</taxon>
        <taxon>ecological metagenomes</taxon>
    </lineage>
</organism>
<dbReference type="PROSITE" id="PS50043">
    <property type="entry name" value="HTH_LUXR_2"/>
    <property type="match status" value="1"/>
</dbReference>
<dbReference type="PRINTS" id="PR00038">
    <property type="entry name" value="HTHLUXR"/>
</dbReference>
<feature type="domain" description="HTH luxR-type" evidence="4">
    <location>
        <begin position="15"/>
        <end position="80"/>
    </location>
</feature>
<dbReference type="PANTHER" id="PTHR44688:SF16">
    <property type="entry name" value="DNA-BINDING TRANSCRIPTIONAL ACTIVATOR DEVR_DOSR"/>
    <property type="match status" value="1"/>
</dbReference>
<dbReference type="SMART" id="SM00421">
    <property type="entry name" value="HTH_LUXR"/>
    <property type="match status" value="1"/>
</dbReference>
<dbReference type="InterPro" id="IPR036388">
    <property type="entry name" value="WH-like_DNA-bd_sf"/>
</dbReference>
<keyword evidence="3" id="KW-0804">Transcription</keyword>
<evidence type="ECO:0000256" key="1">
    <source>
        <dbReference type="ARBA" id="ARBA00023015"/>
    </source>
</evidence>
<dbReference type="Gene3D" id="1.10.10.10">
    <property type="entry name" value="Winged helix-like DNA-binding domain superfamily/Winged helix DNA-binding domain"/>
    <property type="match status" value="1"/>
</dbReference>
<dbReference type="AlphaFoldDB" id="A0A0F9K5Y3"/>
<evidence type="ECO:0000256" key="3">
    <source>
        <dbReference type="ARBA" id="ARBA00023163"/>
    </source>
</evidence>
<protein>
    <recommendedName>
        <fullName evidence="4">HTH luxR-type domain-containing protein</fullName>
    </recommendedName>
</protein>
<sequence length="93" mass="10666">MDQSMPMFTDREWDGLAGSIPLSARQFDISRCLFRGLGDKQIAQELGISMSTVRTHMSRLFDKAGTQDRVGYILFLTNHFLDECRKQGCPHRQ</sequence>
<evidence type="ECO:0000256" key="2">
    <source>
        <dbReference type="ARBA" id="ARBA00023125"/>
    </source>
</evidence>
<dbReference type="GO" id="GO:0003677">
    <property type="term" value="F:DNA binding"/>
    <property type="evidence" value="ECO:0007669"/>
    <property type="project" value="UniProtKB-KW"/>
</dbReference>
<name>A0A0F9K5Y3_9ZZZZ</name>
<dbReference type="Pfam" id="PF00196">
    <property type="entry name" value="GerE"/>
    <property type="match status" value="1"/>
</dbReference>
<dbReference type="GO" id="GO:0006355">
    <property type="term" value="P:regulation of DNA-templated transcription"/>
    <property type="evidence" value="ECO:0007669"/>
    <property type="project" value="InterPro"/>
</dbReference>